<dbReference type="InterPro" id="IPR002877">
    <property type="entry name" value="RNA_MeTrfase_FtsJ_dom"/>
</dbReference>
<keyword evidence="7 9" id="KW-0819">tRNA processing</keyword>
<evidence type="ECO:0000256" key="9">
    <source>
        <dbReference type="HAMAP-Rule" id="MF_03162"/>
    </source>
</evidence>
<keyword evidence="4 9" id="KW-0489">Methyltransferase</keyword>
<evidence type="ECO:0000256" key="4">
    <source>
        <dbReference type="ARBA" id="ARBA00022603"/>
    </source>
</evidence>
<gene>
    <name evidence="11" type="ORF">WJX72_006859</name>
</gene>
<comment type="catalytic activity">
    <reaction evidence="8 9">
        <text>cytidine(32)/guanosine(34) in tRNA + 2 S-adenosyl-L-methionine = 2'-O-methylcytidine(32)/2'-O-methylguanosine(34) in tRNA + 2 S-adenosyl-L-homocysteine + 2 H(+)</text>
        <dbReference type="Rhea" id="RHEA:42396"/>
        <dbReference type="Rhea" id="RHEA-COMP:10246"/>
        <dbReference type="Rhea" id="RHEA-COMP:10247"/>
        <dbReference type="ChEBI" id="CHEBI:15378"/>
        <dbReference type="ChEBI" id="CHEBI:57856"/>
        <dbReference type="ChEBI" id="CHEBI:59789"/>
        <dbReference type="ChEBI" id="CHEBI:74269"/>
        <dbReference type="ChEBI" id="CHEBI:74445"/>
        <dbReference type="ChEBI" id="CHEBI:74495"/>
        <dbReference type="ChEBI" id="CHEBI:82748"/>
        <dbReference type="EC" id="2.1.1.205"/>
    </reaction>
</comment>
<dbReference type="FunFam" id="3.40.50.150:FF:000040">
    <property type="entry name" value="Putative ribosomal RNA methyltransferase 1"/>
    <property type="match status" value="1"/>
</dbReference>
<evidence type="ECO:0000256" key="2">
    <source>
        <dbReference type="ARBA" id="ARBA00004496"/>
    </source>
</evidence>
<comment type="function">
    <text evidence="9">Methylates the 2'-O-ribose of nucleotides at positions 32 and 34 of the tRNA anticodon loop of substrate tRNAs.</text>
</comment>
<dbReference type="SUPFAM" id="SSF53335">
    <property type="entry name" value="S-adenosyl-L-methionine-dependent methyltransferases"/>
    <property type="match status" value="1"/>
</dbReference>
<evidence type="ECO:0000256" key="8">
    <source>
        <dbReference type="ARBA" id="ARBA00048902"/>
    </source>
</evidence>
<feature type="binding site" evidence="9">
    <location>
        <position position="55"/>
    </location>
    <ligand>
        <name>S-adenosyl-L-methionine</name>
        <dbReference type="ChEBI" id="CHEBI:59789"/>
    </ligand>
</feature>
<feature type="active site" description="Proton acceptor" evidence="9">
    <location>
        <position position="164"/>
    </location>
</feature>
<evidence type="ECO:0000256" key="1">
    <source>
        <dbReference type="ARBA" id="ARBA00004123"/>
    </source>
</evidence>
<keyword evidence="12" id="KW-1185">Reference proteome</keyword>
<dbReference type="EMBL" id="JALJOR010000001">
    <property type="protein sequence ID" value="KAK9829608.1"/>
    <property type="molecule type" value="Genomic_DNA"/>
</dbReference>
<reference evidence="11 12" key="1">
    <citation type="journal article" date="2024" name="Nat. Commun.">
        <title>Phylogenomics reveals the evolutionary origins of lichenization in chlorophyte algae.</title>
        <authorList>
            <person name="Puginier C."/>
            <person name="Libourel C."/>
            <person name="Otte J."/>
            <person name="Skaloud P."/>
            <person name="Haon M."/>
            <person name="Grisel S."/>
            <person name="Petersen M."/>
            <person name="Berrin J.G."/>
            <person name="Delaux P.M."/>
            <person name="Dal Grande F."/>
            <person name="Keller J."/>
        </authorList>
    </citation>
    <scope>NUCLEOTIDE SEQUENCE [LARGE SCALE GENOMIC DNA]</scope>
    <source>
        <strain evidence="11 12">SAG 2043</strain>
    </source>
</reference>
<dbReference type="GO" id="GO:0106340">
    <property type="term" value="F:tRNA (guanosine(34)-2'-O)-methyltransferase activity"/>
    <property type="evidence" value="ECO:0007669"/>
    <property type="project" value="UniProtKB-ARBA"/>
</dbReference>
<name>A0AAW1R733_9CHLO</name>
<comment type="subcellular location">
    <subcellularLocation>
        <location evidence="2 9">Cytoplasm</location>
    </subcellularLocation>
    <subcellularLocation>
        <location evidence="1">Nucleus</location>
    </subcellularLocation>
</comment>
<dbReference type="InterPro" id="IPR050082">
    <property type="entry name" value="RNA_methyltr_RlmE"/>
</dbReference>
<sequence>MGKASRDKRDIYYRKAKEEGWRARSAFKLLQLDEAFDIFRGVQHVVDLCAAPGSWSQVLSRRLYLPAMQSGRQDAAPKIVAVDLQPMAPIEGVTQLQGDITSDRTAQEVIAHFDGHHADLVVSDGAPDVTGLHDMDEFVQAQLILAAMTIVTHVLRPGGTFIAKVFRGKEISLLYAQLKVFFPEVTVAKPKSSRNSSIEAFVVCQRYTPPPDFQPSHLQRLLQGAAAAQEACMFASPSTRLLVPFVACGDLSGWDADRSYDLPAEGYVTLNPVQPPTAPAYKEALERAKFANSGAKT</sequence>
<dbReference type="PANTHER" id="PTHR10920:SF12">
    <property type="entry name" value="TRNA (CYTIDINE(32)_GUANOSINE(34)-2'-O)-METHYLTRANSFERASE-RELATED"/>
    <property type="match status" value="1"/>
</dbReference>
<dbReference type="HAMAP" id="MF_01547">
    <property type="entry name" value="RNA_methyltr_E"/>
    <property type="match status" value="1"/>
</dbReference>
<dbReference type="Proteomes" id="UP001489004">
    <property type="component" value="Unassembled WGS sequence"/>
</dbReference>
<dbReference type="EC" id="2.1.1.205" evidence="9"/>
<feature type="binding site" evidence="9">
    <location>
        <position position="83"/>
    </location>
    <ligand>
        <name>S-adenosyl-L-methionine</name>
        <dbReference type="ChEBI" id="CHEBI:59789"/>
    </ligand>
</feature>
<feature type="binding site" evidence="9">
    <location>
        <position position="99"/>
    </location>
    <ligand>
        <name>S-adenosyl-L-methionine</name>
        <dbReference type="ChEBI" id="CHEBI:59789"/>
    </ligand>
</feature>
<feature type="binding site" evidence="9">
    <location>
        <position position="53"/>
    </location>
    <ligand>
        <name>S-adenosyl-L-methionine</name>
        <dbReference type="ChEBI" id="CHEBI:59789"/>
    </ligand>
</feature>
<dbReference type="GO" id="GO:0002128">
    <property type="term" value="P:tRNA nucleoside ribose methylation"/>
    <property type="evidence" value="ECO:0007669"/>
    <property type="project" value="UniProtKB-UniRule"/>
</dbReference>
<dbReference type="GO" id="GO:0005737">
    <property type="term" value="C:cytoplasm"/>
    <property type="evidence" value="ECO:0007669"/>
    <property type="project" value="UniProtKB-SubCell"/>
</dbReference>
<evidence type="ECO:0000256" key="3">
    <source>
        <dbReference type="ARBA" id="ARBA00022490"/>
    </source>
</evidence>
<evidence type="ECO:0000313" key="12">
    <source>
        <dbReference type="Proteomes" id="UP001489004"/>
    </source>
</evidence>
<keyword evidence="3 9" id="KW-0963">Cytoplasm</keyword>
<evidence type="ECO:0000256" key="5">
    <source>
        <dbReference type="ARBA" id="ARBA00022679"/>
    </source>
</evidence>
<evidence type="ECO:0000259" key="10">
    <source>
        <dbReference type="Pfam" id="PF01728"/>
    </source>
</evidence>
<dbReference type="PANTHER" id="PTHR10920">
    <property type="entry name" value="RIBOSOMAL RNA METHYLTRANSFERASE"/>
    <property type="match status" value="1"/>
</dbReference>
<dbReference type="GO" id="GO:0002181">
    <property type="term" value="P:cytoplasmic translation"/>
    <property type="evidence" value="ECO:0007669"/>
    <property type="project" value="UniProtKB-UniRule"/>
</dbReference>
<comment type="caution">
    <text evidence="11">The sequence shown here is derived from an EMBL/GenBank/DDBJ whole genome shotgun (WGS) entry which is preliminary data.</text>
</comment>
<evidence type="ECO:0000256" key="7">
    <source>
        <dbReference type="ARBA" id="ARBA00022694"/>
    </source>
</evidence>
<dbReference type="Pfam" id="PF01728">
    <property type="entry name" value="FtsJ"/>
    <property type="match status" value="1"/>
</dbReference>
<organism evidence="11 12">
    <name type="scientific">[Myrmecia] bisecta</name>
    <dbReference type="NCBI Taxonomy" id="41462"/>
    <lineage>
        <taxon>Eukaryota</taxon>
        <taxon>Viridiplantae</taxon>
        <taxon>Chlorophyta</taxon>
        <taxon>core chlorophytes</taxon>
        <taxon>Trebouxiophyceae</taxon>
        <taxon>Trebouxiales</taxon>
        <taxon>Trebouxiaceae</taxon>
        <taxon>Myrmecia</taxon>
    </lineage>
</organism>
<keyword evidence="6 9" id="KW-0949">S-adenosyl-L-methionine</keyword>
<dbReference type="InterPro" id="IPR028590">
    <property type="entry name" value="RNA_methyltr_E_TRM7"/>
</dbReference>
<feature type="domain" description="Ribosomal RNA methyltransferase FtsJ" evidence="10">
    <location>
        <begin position="21"/>
        <end position="207"/>
    </location>
</feature>
<keyword evidence="5 9" id="KW-0808">Transferase</keyword>
<dbReference type="HAMAP" id="MF_03162">
    <property type="entry name" value="RNA_methyltr_E_TRM7"/>
    <property type="match status" value="1"/>
</dbReference>
<dbReference type="GO" id="GO:0005634">
    <property type="term" value="C:nucleus"/>
    <property type="evidence" value="ECO:0007669"/>
    <property type="project" value="UniProtKB-SubCell"/>
</dbReference>
<dbReference type="InterPro" id="IPR015507">
    <property type="entry name" value="rRNA-MeTfrase_E"/>
</dbReference>
<evidence type="ECO:0000256" key="6">
    <source>
        <dbReference type="ARBA" id="ARBA00022691"/>
    </source>
</evidence>
<dbReference type="InterPro" id="IPR029063">
    <property type="entry name" value="SAM-dependent_MTases_sf"/>
</dbReference>
<protein>
    <recommendedName>
        <fullName evidence="9">Putative tRNA (cytidine(32)/guanosine(34)-2'-O)-methyltransferase</fullName>
        <ecNumber evidence="9">2.1.1.205</ecNumber>
    </recommendedName>
    <alternativeName>
        <fullName evidence="9">2'-O-ribose RNA methyltransferase TRM7 homolog</fullName>
    </alternativeName>
</protein>
<dbReference type="Gene3D" id="3.40.50.150">
    <property type="entry name" value="Vaccinia Virus protein VP39"/>
    <property type="match status" value="1"/>
</dbReference>
<accession>A0AAW1R733</accession>
<comment type="similarity">
    <text evidence="9">Belongs to the class I-like SAM-binding methyltransferase superfamily. RNA methyltransferase RlmE family. TRM7 subfamily.</text>
</comment>
<evidence type="ECO:0000313" key="11">
    <source>
        <dbReference type="EMBL" id="KAK9829608.1"/>
    </source>
</evidence>
<feature type="binding site" evidence="9">
    <location>
        <position position="124"/>
    </location>
    <ligand>
        <name>S-adenosyl-L-methionine</name>
        <dbReference type="ChEBI" id="CHEBI:59789"/>
    </ligand>
</feature>
<proteinExistence type="inferred from homology"/>
<dbReference type="AlphaFoldDB" id="A0AAW1R733"/>